<accession>A0A5S9BZ63</accession>
<dbReference type="RefSeq" id="YP_009873943.1">
    <property type="nucleotide sequence ID" value="NC_049340.1"/>
</dbReference>
<proteinExistence type="predicted"/>
<dbReference type="InterPro" id="IPR027417">
    <property type="entry name" value="P-loop_NTPase"/>
</dbReference>
<dbReference type="KEGG" id="vg:55803064"/>
<protein>
    <submittedName>
        <fullName evidence="1">Uncharacterized protein</fullName>
    </submittedName>
</protein>
<dbReference type="GeneID" id="55803064"/>
<dbReference type="EMBL" id="AP019524">
    <property type="protein sequence ID" value="BBI90651.1"/>
    <property type="molecule type" value="Genomic_DNA"/>
</dbReference>
<sequence length="209" mass="24861">MDKKIRIFDGVDGVGKTTSLLWLKKYYENKGNNVVVLHEKNRKQLLPYKYFIQNRTTIKDYHEKQILSLDSYSYFIQILFEQGVDVILIDRMFLTQKFYADINRPKSIERVFGSSETFIKYINVFEKQLLRITDDVELYCFVKEINSKFVDDTDDVRWTQQAQKLECINKLFATDYNKITKHIKSVKFTCTDVGGYYDAKEQLINYITN</sequence>
<name>A0A5S9BZ63_9CAUD</name>
<organism evidence="1 2">
    <name type="scientific">Tenacibaculum phage PTm1</name>
    <dbReference type="NCBI Taxonomy" id="2547425"/>
    <lineage>
        <taxon>Viruses</taxon>
        <taxon>Duplodnaviria</taxon>
        <taxon>Heunggongvirae</taxon>
        <taxon>Uroviricota</taxon>
        <taxon>Caudoviricetes</taxon>
        <taxon>Shirahamavirus</taxon>
        <taxon>Shirahamavirus PTm1</taxon>
    </lineage>
</organism>
<keyword evidence="2" id="KW-1185">Reference proteome</keyword>
<evidence type="ECO:0000313" key="2">
    <source>
        <dbReference type="Proteomes" id="UP000422648"/>
    </source>
</evidence>
<dbReference type="Gene3D" id="3.40.50.300">
    <property type="entry name" value="P-loop containing nucleotide triphosphate hydrolases"/>
    <property type="match status" value="1"/>
</dbReference>
<reference evidence="1 2" key="1">
    <citation type="journal article" date="2019" name="Arch. Virol.">
        <title>A novel jumbo Tenacibaculum maritimum lytic phage with head-fiber-like appendages.</title>
        <authorList>
            <person name="Kawato Y."/>
            <person name="Istiqomah I."/>
            <person name="Gaafar A.Y."/>
            <person name="Hanaoka M."/>
            <person name="Ishimaru K."/>
            <person name="Yasuike M."/>
            <person name="Nishiki I."/>
            <person name="Nakamura Y."/>
            <person name="Fujiwara A."/>
            <person name="Nakai T."/>
        </authorList>
    </citation>
    <scope>NUCLEOTIDE SEQUENCE [LARGE SCALE GENOMIC DNA]</scope>
    <source>
        <strain evidence="1 2">PTm1</strain>
    </source>
</reference>
<dbReference type="SUPFAM" id="SSF52540">
    <property type="entry name" value="P-loop containing nucleoside triphosphate hydrolases"/>
    <property type="match status" value="1"/>
</dbReference>
<dbReference type="Proteomes" id="UP000422648">
    <property type="component" value="Segment"/>
</dbReference>
<evidence type="ECO:0000313" key="1">
    <source>
        <dbReference type="EMBL" id="BBI90651.1"/>
    </source>
</evidence>